<feature type="region of interest" description="Disordered" evidence="5">
    <location>
        <begin position="950"/>
        <end position="978"/>
    </location>
</feature>
<feature type="repeat" description="TPR" evidence="3">
    <location>
        <begin position="201"/>
        <end position="234"/>
    </location>
</feature>
<feature type="compositionally biased region" description="Low complexity" evidence="5">
    <location>
        <begin position="803"/>
        <end position="819"/>
    </location>
</feature>
<dbReference type="SUPFAM" id="SSF48452">
    <property type="entry name" value="TPR-like"/>
    <property type="match status" value="1"/>
</dbReference>
<dbReference type="PROSITE" id="PS50005">
    <property type="entry name" value="TPR"/>
    <property type="match status" value="3"/>
</dbReference>
<dbReference type="Pfam" id="PF13181">
    <property type="entry name" value="TPR_8"/>
    <property type="match status" value="1"/>
</dbReference>
<feature type="coiled-coil region" evidence="4">
    <location>
        <begin position="982"/>
        <end position="1009"/>
    </location>
</feature>
<dbReference type="InterPro" id="IPR031101">
    <property type="entry name" value="Ctr9"/>
</dbReference>
<feature type="region of interest" description="Disordered" evidence="5">
    <location>
        <begin position="886"/>
        <end position="922"/>
    </location>
</feature>
<dbReference type="Pfam" id="PF13174">
    <property type="entry name" value="TPR_6"/>
    <property type="match status" value="1"/>
</dbReference>
<dbReference type="Gene3D" id="1.25.40.10">
    <property type="entry name" value="Tetratricopeptide repeat domain"/>
    <property type="match status" value="4"/>
</dbReference>
<dbReference type="PANTHER" id="PTHR14027:SF2">
    <property type="entry name" value="RNA POLYMERASE-ASSOCIATED PROTEIN CTR9 HOMOLOG"/>
    <property type="match status" value="1"/>
</dbReference>
<dbReference type="GO" id="GO:0006368">
    <property type="term" value="P:transcription elongation by RNA polymerase II"/>
    <property type="evidence" value="ECO:0007669"/>
    <property type="project" value="TreeGrafter"/>
</dbReference>
<dbReference type="Pfam" id="PF13424">
    <property type="entry name" value="TPR_12"/>
    <property type="match status" value="1"/>
</dbReference>
<feature type="repeat" description="TPR" evidence="3">
    <location>
        <begin position="322"/>
        <end position="355"/>
    </location>
</feature>
<feature type="non-terminal residue" evidence="6">
    <location>
        <position position="1"/>
    </location>
</feature>
<proteinExistence type="predicted"/>
<feature type="region of interest" description="Disordered" evidence="5">
    <location>
        <begin position="794"/>
        <end position="819"/>
    </location>
</feature>
<keyword evidence="4" id="KW-0175">Coiled coil</keyword>
<evidence type="ECO:0000256" key="1">
    <source>
        <dbReference type="ARBA" id="ARBA00022737"/>
    </source>
</evidence>
<evidence type="ECO:0000313" key="7">
    <source>
        <dbReference type="Proteomes" id="UP001153678"/>
    </source>
</evidence>
<keyword evidence="7" id="KW-1185">Reference proteome</keyword>
<reference evidence="6" key="1">
    <citation type="submission" date="2022-08" db="EMBL/GenBank/DDBJ databases">
        <authorList>
            <person name="Kallberg Y."/>
            <person name="Tangrot J."/>
            <person name="Rosling A."/>
        </authorList>
    </citation>
    <scope>NUCLEOTIDE SEQUENCE</scope>
    <source>
        <strain evidence="6">Wild A</strain>
    </source>
</reference>
<evidence type="ECO:0000256" key="4">
    <source>
        <dbReference type="SAM" id="Coils"/>
    </source>
</evidence>
<dbReference type="InterPro" id="IPR011990">
    <property type="entry name" value="TPR-like_helical_dom_sf"/>
</dbReference>
<dbReference type="Proteomes" id="UP001153678">
    <property type="component" value="Unassembled WGS sequence"/>
</dbReference>
<dbReference type="EMBL" id="CAMKVN010000984">
    <property type="protein sequence ID" value="CAI2172792.1"/>
    <property type="molecule type" value="Genomic_DNA"/>
</dbReference>
<gene>
    <name evidence="6" type="ORF">FWILDA_LOCUS5759</name>
</gene>
<dbReference type="GO" id="GO:0000993">
    <property type="term" value="F:RNA polymerase II complex binding"/>
    <property type="evidence" value="ECO:0007669"/>
    <property type="project" value="TreeGrafter"/>
</dbReference>
<comment type="caution">
    <text evidence="6">The sequence shown here is derived from an EMBL/GenBank/DDBJ whole genome shotgun (WGS) entry which is preliminary data.</text>
</comment>
<organism evidence="6 7">
    <name type="scientific">Funneliformis geosporum</name>
    <dbReference type="NCBI Taxonomy" id="1117311"/>
    <lineage>
        <taxon>Eukaryota</taxon>
        <taxon>Fungi</taxon>
        <taxon>Fungi incertae sedis</taxon>
        <taxon>Mucoromycota</taxon>
        <taxon>Glomeromycotina</taxon>
        <taxon>Glomeromycetes</taxon>
        <taxon>Glomerales</taxon>
        <taxon>Glomeraceae</taxon>
        <taxon>Funneliformis</taxon>
    </lineage>
</organism>
<dbReference type="PANTHER" id="PTHR14027">
    <property type="entry name" value="RNA POLYMERASE-ASSOCIATED PROTEIN CTR9"/>
    <property type="match status" value="1"/>
</dbReference>
<feature type="repeat" description="TPR" evidence="3">
    <location>
        <begin position="739"/>
        <end position="772"/>
    </location>
</feature>
<dbReference type="Pfam" id="PF14559">
    <property type="entry name" value="TPR_19"/>
    <property type="match status" value="1"/>
</dbReference>
<keyword evidence="2 3" id="KW-0802">TPR repeat</keyword>
<dbReference type="OrthoDB" id="343875at2759"/>
<dbReference type="GO" id="GO:0016593">
    <property type="term" value="C:Cdc73/Paf1 complex"/>
    <property type="evidence" value="ECO:0007669"/>
    <property type="project" value="TreeGrafter"/>
</dbReference>
<name>A0A9W4SKG6_9GLOM</name>
<evidence type="ECO:0000313" key="6">
    <source>
        <dbReference type="EMBL" id="CAI2172792.1"/>
    </source>
</evidence>
<dbReference type="SMART" id="SM00028">
    <property type="entry name" value="TPR"/>
    <property type="match status" value="11"/>
</dbReference>
<evidence type="ECO:0000256" key="2">
    <source>
        <dbReference type="ARBA" id="ARBA00022803"/>
    </source>
</evidence>
<dbReference type="InterPro" id="IPR019734">
    <property type="entry name" value="TPR_rpt"/>
</dbReference>
<protein>
    <submittedName>
        <fullName evidence="6">11151_t:CDS:1</fullName>
    </submittedName>
</protein>
<dbReference type="SUPFAM" id="SSF81901">
    <property type="entry name" value="HCP-like"/>
    <property type="match status" value="2"/>
</dbReference>
<sequence>MNVGSIQKVVEIPLPTSNQTVEIDCDQLGTARETLNMFGNEVTDMKYWIHFALFYNVKRDSPEEAVSILERGLMSPGSSEDRCKCLNLLASIYFKMYKSPKYQANVEQKNHFLIQATEKFNEASQLNPHNQISLVGKGLIYLAKKDPVQAHREFTNALRVSPNFIPALFGLARIQYSQKTFKDALATYQRIARLNPFMTHPDPRIGIGLCFNKLNRFDEAVQAFDRAIIMNPNSVPANILLATIEFDISKQLDPYEDISDEERLANYCSAMERVELALDIDPTKSSALILMAHGYYLREEMDFAIEALRRAEKYADSRFMQSETHYQLARAFHFMEDYDKAFYHYYHAIDINENHTSARYGYGQMLIHNGYYDEAKSEFEKLWHLNIKNMDVTTVLCVLNAHIGFNDLDQTAKQKALTDFDRISKAFVEDKYKNPDISTVKAWFFEQRKNPVKALASLKKAKELYERLHRPVPFELLNRMGNMAFKAKYHSEAIEHYSESLEIVRKLPSKGGYRGLAVYYNLGRAHEAGHNTEQARKIYKYIIDHGPEFVLARLRLAAIEEKLKHHGKVDEIIHEVLDLDEDNMEVKKIQALYQLRRGDYHTPRNLLHTLAEKNDLVAMTALGSLYLIKGRQLKQEHEKSQREVYYKRSVELFQKALNLNSRNIWAANGITVALAETGRMQEANEGFWKILQNCPKPEFNINYAHTCALLGDYGNAIRFYEVASKKYQHRDHQIMEWIARVYYITGKERKNLESLETALDWTQRALRLKPDHKIALHNLALLQQTRAQLISERIKGGQSKAAPTTSTNSTNTNSTTTTSPNISLLELKKVMDWTQWSTKTFEEILKDEYKKLMFDRELVKHRVAFGKSMFQSFDKKKKELEIMEEQKETERKEREKIDEKERLVEEQKAAEEAALEDERRKRAVEEDRIRNERLQEYAEKQRILYSREEKSKRRRYSSDEDEKNMSSRKALGKESAEEGYVCERQNLEKEELKNKKKRQKHKKRRADEYHNILIEIKKVKIFIEEWKTCP</sequence>
<dbReference type="GO" id="GO:0006355">
    <property type="term" value="P:regulation of DNA-templated transcription"/>
    <property type="evidence" value="ECO:0007669"/>
    <property type="project" value="InterPro"/>
</dbReference>
<keyword evidence="1" id="KW-0677">Repeat</keyword>
<dbReference type="AlphaFoldDB" id="A0A9W4SKG6"/>
<accession>A0A9W4SKG6</accession>
<evidence type="ECO:0000256" key="5">
    <source>
        <dbReference type="SAM" id="MobiDB-lite"/>
    </source>
</evidence>
<evidence type="ECO:0000256" key="3">
    <source>
        <dbReference type="PROSITE-ProRule" id="PRU00339"/>
    </source>
</evidence>